<keyword evidence="5" id="KW-0963">Cytoplasm</keyword>
<dbReference type="AlphaFoldDB" id="A0A9W9WDU7"/>
<dbReference type="Proteomes" id="UP001147760">
    <property type="component" value="Unassembled WGS sequence"/>
</dbReference>
<keyword evidence="13" id="KW-1185">Reference proteome</keyword>
<dbReference type="Gene3D" id="1.25.40.270">
    <property type="entry name" value="Vacuolar protein sorting-associated protein vta1"/>
    <property type="match status" value="1"/>
</dbReference>
<protein>
    <submittedName>
        <fullName evidence="12">Vacuolar protein sorting-associate Vta1N-terminal</fullName>
    </submittedName>
</protein>
<evidence type="ECO:0000256" key="4">
    <source>
        <dbReference type="ARBA" id="ARBA00022448"/>
    </source>
</evidence>
<keyword evidence="4" id="KW-0813">Transport</keyword>
<dbReference type="PANTHER" id="PTHR46009:SF1">
    <property type="entry name" value="VACUOLAR PROTEIN SORTING-ASSOCIATED PROTEIN VTA1 HOMOLOG"/>
    <property type="match status" value="1"/>
</dbReference>
<keyword evidence="7" id="KW-0653">Protein transport</keyword>
<reference evidence="12" key="1">
    <citation type="submission" date="2022-12" db="EMBL/GenBank/DDBJ databases">
        <authorList>
            <person name="Petersen C."/>
        </authorList>
    </citation>
    <scope>NUCLEOTIDE SEQUENCE</scope>
    <source>
        <strain evidence="12">IBT 17660</strain>
    </source>
</reference>
<dbReference type="Gene3D" id="1.20.5.420">
    <property type="entry name" value="Immunoglobulin FC, subunit C"/>
    <property type="match status" value="1"/>
</dbReference>
<dbReference type="OrthoDB" id="391137at2759"/>
<evidence type="ECO:0000259" key="10">
    <source>
        <dbReference type="Pfam" id="PF04652"/>
    </source>
</evidence>
<dbReference type="Pfam" id="PF18097">
    <property type="entry name" value="Vta1_C"/>
    <property type="match status" value="1"/>
</dbReference>
<dbReference type="InterPro" id="IPR041212">
    <property type="entry name" value="Vta1_C"/>
</dbReference>
<comment type="subcellular location">
    <subcellularLocation>
        <location evidence="2">Cytoplasm</location>
    </subcellularLocation>
    <subcellularLocation>
        <location evidence="1">Endosome membrane</location>
        <topology evidence="1">Peripheral membrane protein</topology>
    </subcellularLocation>
</comment>
<evidence type="ECO:0000256" key="7">
    <source>
        <dbReference type="ARBA" id="ARBA00022927"/>
    </source>
</evidence>
<gene>
    <name evidence="12" type="ORF">N7530_012767</name>
</gene>
<evidence type="ECO:0000313" key="13">
    <source>
        <dbReference type="Proteomes" id="UP001147760"/>
    </source>
</evidence>
<dbReference type="InterPro" id="IPR039431">
    <property type="entry name" value="Vta1/CALS_N"/>
</dbReference>
<proteinExistence type="inferred from homology"/>
<evidence type="ECO:0000256" key="3">
    <source>
        <dbReference type="ARBA" id="ARBA00007895"/>
    </source>
</evidence>
<feature type="domain" description="Vta1/callose synthase N-terminal" evidence="10">
    <location>
        <begin position="14"/>
        <end position="146"/>
    </location>
</feature>
<dbReference type="GO" id="GO:0032511">
    <property type="term" value="P:late endosome to vacuole transport via multivesicular body sorting pathway"/>
    <property type="evidence" value="ECO:0007669"/>
    <property type="project" value="InterPro"/>
</dbReference>
<accession>A0A9W9WDU7</accession>
<evidence type="ECO:0000313" key="12">
    <source>
        <dbReference type="EMBL" id="KAJ5454998.1"/>
    </source>
</evidence>
<evidence type="ECO:0000256" key="9">
    <source>
        <dbReference type="SAM" id="MobiDB-lite"/>
    </source>
</evidence>
<dbReference type="GO" id="GO:0005771">
    <property type="term" value="C:multivesicular body"/>
    <property type="evidence" value="ECO:0007669"/>
    <property type="project" value="TreeGrafter"/>
</dbReference>
<feature type="compositionally biased region" description="Polar residues" evidence="9">
    <location>
        <begin position="250"/>
        <end position="273"/>
    </location>
</feature>
<evidence type="ECO:0000256" key="6">
    <source>
        <dbReference type="ARBA" id="ARBA00022753"/>
    </source>
</evidence>
<feature type="region of interest" description="Disordered" evidence="9">
    <location>
        <begin position="242"/>
        <end position="298"/>
    </location>
</feature>
<dbReference type="GO" id="GO:0010008">
    <property type="term" value="C:endosome membrane"/>
    <property type="evidence" value="ECO:0007669"/>
    <property type="project" value="UniProtKB-SubCell"/>
</dbReference>
<keyword evidence="8" id="KW-0472">Membrane</keyword>
<comment type="similarity">
    <text evidence="3">Belongs to the VTA1 family.</text>
</comment>
<keyword evidence="6" id="KW-0967">Endosome</keyword>
<evidence type="ECO:0000256" key="1">
    <source>
        <dbReference type="ARBA" id="ARBA00004481"/>
    </source>
</evidence>
<organism evidence="12 13">
    <name type="scientific">Penicillium desertorum</name>
    <dbReference type="NCBI Taxonomy" id="1303715"/>
    <lineage>
        <taxon>Eukaryota</taxon>
        <taxon>Fungi</taxon>
        <taxon>Dikarya</taxon>
        <taxon>Ascomycota</taxon>
        <taxon>Pezizomycotina</taxon>
        <taxon>Eurotiomycetes</taxon>
        <taxon>Eurotiomycetidae</taxon>
        <taxon>Eurotiales</taxon>
        <taxon>Aspergillaceae</taxon>
        <taxon>Penicillium</taxon>
    </lineage>
</organism>
<evidence type="ECO:0000259" key="11">
    <source>
        <dbReference type="Pfam" id="PF18097"/>
    </source>
</evidence>
<feature type="domain" description="Vta1 C-terminal" evidence="11">
    <location>
        <begin position="357"/>
        <end position="393"/>
    </location>
</feature>
<name>A0A9W9WDU7_9EURO</name>
<feature type="region of interest" description="Disordered" evidence="9">
    <location>
        <begin position="201"/>
        <end position="221"/>
    </location>
</feature>
<dbReference type="InterPro" id="IPR044538">
    <property type="entry name" value="Vta1-like"/>
</dbReference>
<dbReference type="Pfam" id="PF04652">
    <property type="entry name" value="Vta1"/>
    <property type="match status" value="1"/>
</dbReference>
<evidence type="ECO:0000256" key="2">
    <source>
        <dbReference type="ARBA" id="ARBA00004496"/>
    </source>
</evidence>
<comment type="caution">
    <text evidence="12">The sequence shown here is derived from an EMBL/GenBank/DDBJ whole genome shotgun (WGS) entry which is preliminary data.</text>
</comment>
<dbReference type="GO" id="GO:0015031">
    <property type="term" value="P:protein transport"/>
    <property type="evidence" value="ECO:0007669"/>
    <property type="project" value="UniProtKB-KW"/>
</dbReference>
<evidence type="ECO:0000256" key="8">
    <source>
        <dbReference type="ARBA" id="ARBA00023136"/>
    </source>
</evidence>
<reference evidence="12" key="2">
    <citation type="journal article" date="2023" name="IMA Fungus">
        <title>Comparative genomic study of the Penicillium genus elucidates a diverse pangenome and 15 lateral gene transfer events.</title>
        <authorList>
            <person name="Petersen C."/>
            <person name="Sorensen T."/>
            <person name="Nielsen M.R."/>
            <person name="Sondergaard T.E."/>
            <person name="Sorensen J.L."/>
            <person name="Fitzpatrick D.A."/>
            <person name="Frisvad J.C."/>
            <person name="Nielsen K.L."/>
        </authorList>
    </citation>
    <scope>NUCLEOTIDE SEQUENCE</scope>
    <source>
        <strain evidence="12">IBT 17660</strain>
    </source>
</reference>
<dbReference type="PANTHER" id="PTHR46009">
    <property type="entry name" value="VACUOLAR PROTEIN SORTING-ASSOCIATED PROTEIN VTA1 HOMOLOG"/>
    <property type="match status" value="1"/>
</dbReference>
<dbReference type="InterPro" id="IPR023175">
    <property type="entry name" value="Vta1/CALS_N_sf"/>
</dbReference>
<evidence type="ECO:0000256" key="5">
    <source>
        <dbReference type="ARBA" id="ARBA00022490"/>
    </source>
</evidence>
<feature type="compositionally biased region" description="Low complexity" evidence="9">
    <location>
        <begin position="338"/>
        <end position="354"/>
    </location>
</feature>
<sequence>MTNNIPAGLKYADIRRFAMMAAQIEKVNPVVAYWCEPQYPPQCCNGQLELTESSTSQFKSHNRNNETVIDGIAASALVGHFGLEVFTHAEAAMDANKVTEHTADSFQAASVFLELCQIWGAPGPNIARRIKFGKYHAVRIVKAIKNGEDPNATNTVPKEEEQESITAQEIQAFDESVAEQASRPTQPPIEQIPVESNHLGVQLAQQASPDVPPHLSRESSLLRPPVNSTLDIASVLRNAPGFPVRRKDINNSQPGDSEVLSTPRTIGGSSSVPNLPDIPEADKSRHPKILHPFPPAAASSSSAAVRAPASFHRLSSANAHIPDPASLLSRSPSISRSRVASAAAAPPSQPLQSADDQSISLAQKHAHWALSALTFEDVDTAVKELKNSLRLLGAAC</sequence>
<dbReference type="EMBL" id="JAPWDO010000010">
    <property type="protein sequence ID" value="KAJ5454998.1"/>
    <property type="molecule type" value="Genomic_DNA"/>
</dbReference>
<feature type="region of interest" description="Disordered" evidence="9">
    <location>
        <begin position="338"/>
        <end position="358"/>
    </location>
</feature>